<organism evidence="1 2">
    <name type="scientific">Irpex rosettiformis</name>
    <dbReference type="NCBI Taxonomy" id="378272"/>
    <lineage>
        <taxon>Eukaryota</taxon>
        <taxon>Fungi</taxon>
        <taxon>Dikarya</taxon>
        <taxon>Basidiomycota</taxon>
        <taxon>Agaricomycotina</taxon>
        <taxon>Agaricomycetes</taxon>
        <taxon>Polyporales</taxon>
        <taxon>Irpicaceae</taxon>
        <taxon>Irpex</taxon>
    </lineage>
</organism>
<evidence type="ECO:0000313" key="2">
    <source>
        <dbReference type="Proteomes" id="UP001055072"/>
    </source>
</evidence>
<dbReference type="Proteomes" id="UP001055072">
    <property type="component" value="Unassembled WGS sequence"/>
</dbReference>
<accession>A0ACB8UH02</accession>
<gene>
    <name evidence="1" type="ORF">BDY19DRAFT_917695</name>
</gene>
<sequence length="382" mass="40883">MASPLQASKDTLLSTPPLSTGTTSANVSSASSGGWSSVFAPATNAYGRLAAWRRALDLPQPGTIENIQKEVRNTHLTNFFFDGARADLTKAFSMSPMFQVTHSFALGSQTAPSSYNFGAVYVSDDVLLQGGVDNEGSLNGRFNKQWAGGHTSKAQMQLTSTPGHSMLQVDHDVTGTDFSVNLRAVNPSPVDGTGIYMGSVLQSVTKRLALGVEGILQKPSPEQSDFGLQYYAKYVGGTGLNHDNEPSATPGAPPSPYKDGTWIATASIQPSSSVQTTYWHKLSDKLEMAADLMVINVPQRRDAIATLGARWDLRMSSFRAQLDSTGKVSALLEQRFAPSFLFLVSGEIDHFKNSAKVGVGVMIESSPLSPEEMGMVPPINMP</sequence>
<proteinExistence type="predicted"/>
<comment type="caution">
    <text evidence="1">The sequence shown here is derived from an EMBL/GenBank/DDBJ whole genome shotgun (WGS) entry which is preliminary data.</text>
</comment>
<keyword evidence="2" id="KW-1185">Reference proteome</keyword>
<evidence type="ECO:0000313" key="1">
    <source>
        <dbReference type="EMBL" id="KAI0093574.1"/>
    </source>
</evidence>
<dbReference type="EMBL" id="MU274901">
    <property type="protein sequence ID" value="KAI0093574.1"/>
    <property type="molecule type" value="Genomic_DNA"/>
</dbReference>
<protein>
    <submittedName>
        <fullName evidence="1">Eukaryotic porin-domain-containing protein</fullName>
    </submittedName>
</protein>
<reference evidence="1" key="1">
    <citation type="journal article" date="2021" name="Environ. Microbiol.">
        <title>Gene family expansions and transcriptome signatures uncover fungal adaptations to wood decay.</title>
        <authorList>
            <person name="Hage H."/>
            <person name="Miyauchi S."/>
            <person name="Viragh M."/>
            <person name="Drula E."/>
            <person name="Min B."/>
            <person name="Chaduli D."/>
            <person name="Navarro D."/>
            <person name="Favel A."/>
            <person name="Norest M."/>
            <person name="Lesage-Meessen L."/>
            <person name="Balint B."/>
            <person name="Merenyi Z."/>
            <person name="de Eugenio L."/>
            <person name="Morin E."/>
            <person name="Martinez A.T."/>
            <person name="Baldrian P."/>
            <person name="Stursova M."/>
            <person name="Martinez M.J."/>
            <person name="Novotny C."/>
            <person name="Magnuson J.K."/>
            <person name="Spatafora J.W."/>
            <person name="Maurice S."/>
            <person name="Pangilinan J."/>
            <person name="Andreopoulos W."/>
            <person name="LaButti K."/>
            <person name="Hundley H."/>
            <person name="Na H."/>
            <person name="Kuo A."/>
            <person name="Barry K."/>
            <person name="Lipzen A."/>
            <person name="Henrissat B."/>
            <person name="Riley R."/>
            <person name="Ahrendt S."/>
            <person name="Nagy L.G."/>
            <person name="Grigoriev I.V."/>
            <person name="Martin F."/>
            <person name="Rosso M.N."/>
        </authorList>
    </citation>
    <scope>NUCLEOTIDE SEQUENCE</scope>
    <source>
        <strain evidence="1">CBS 384.51</strain>
    </source>
</reference>
<name>A0ACB8UH02_9APHY</name>